<proteinExistence type="predicted"/>
<protein>
    <submittedName>
        <fullName evidence="2">Helix-turn-helix domain-containing protein</fullName>
    </submittedName>
</protein>
<dbReference type="Gene3D" id="1.10.260.40">
    <property type="entry name" value="lambda repressor-like DNA-binding domains"/>
    <property type="match status" value="1"/>
</dbReference>
<dbReference type="SUPFAM" id="SSF47413">
    <property type="entry name" value="lambda repressor-like DNA-binding domains"/>
    <property type="match status" value="1"/>
</dbReference>
<sequence>MPYTKVNITNVIEKKKNEIEDFKKGWDESREEYRLIGEMTALRKAGKITQSDLAEMTGTRQQVISRIEKKENSPSLRCFCNILNALGYELQIVKRRSI</sequence>
<feature type="domain" description="HTH cro/C1-type" evidence="1">
    <location>
        <begin position="39"/>
        <end position="93"/>
    </location>
</feature>
<evidence type="ECO:0000313" key="2">
    <source>
        <dbReference type="EMBL" id="HJD42293.1"/>
    </source>
</evidence>
<dbReference type="InterPro" id="IPR001387">
    <property type="entry name" value="Cro/C1-type_HTH"/>
</dbReference>
<organism evidence="2 3">
    <name type="scientific">Candidatus Mediterraneibacter quadrami</name>
    <dbReference type="NCBI Taxonomy" id="2838684"/>
    <lineage>
        <taxon>Bacteria</taxon>
        <taxon>Bacillati</taxon>
        <taxon>Bacillota</taxon>
        <taxon>Clostridia</taxon>
        <taxon>Lachnospirales</taxon>
        <taxon>Lachnospiraceae</taxon>
        <taxon>Mediterraneibacter</taxon>
    </lineage>
</organism>
<dbReference type="SMART" id="SM00530">
    <property type="entry name" value="HTH_XRE"/>
    <property type="match status" value="1"/>
</dbReference>
<reference evidence="2" key="2">
    <citation type="submission" date="2021-04" db="EMBL/GenBank/DDBJ databases">
        <authorList>
            <person name="Gilroy R."/>
        </authorList>
    </citation>
    <scope>NUCLEOTIDE SEQUENCE</scope>
    <source>
        <strain evidence="2">ChiBcec15-3976</strain>
    </source>
</reference>
<dbReference type="PROSITE" id="PS50943">
    <property type="entry name" value="HTH_CROC1"/>
    <property type="match status" value="1"/>
</dbReference>
<evidence type="ECO:0000313" key="3">
    <source>
        <dbReference type="Proteomes" id="UP000823909"/>
    </source>
</evidence>
<dbReference type="AlphaFoldDB" id="A0A9D2RFY1"/>
<dbReference type="Pfam" id="PF01381">
    <property type="entry name" value="HTH_3"/>
    <property type="match status" value="1"/>
</dbReference>
<dbReference type="Proteomes" id="UP000823909">
    <property type="component" value="Unassembled WGS sequence"/>
</dbReference>
<reference evidence="2" key="1">
    <citation type="journal article" date="2021" name="PeerJ">
        <title>Extensive microbial diversity within the chicken gut microbiome revealed by metagenomics and culture.</title>
        <authorList>
            <person name="Gilroy R."/>
            <person name="Ravi A."/>
            <person name="Getino M."/>
            <person name="Pursley I."/>
            <person name="Horton D.L."/>
            <person name="Alikhan N.F."/>
            <person name="Baker D."/>
            <person name="Gharbi K."/>
            <person name="Hall N."/>
            <person name="Watson M."/>
            <person name="Adriaenssens E.M."/>
            <person name="Foster-Nyarko E."/>
            <person name="Jarju S."/>
            <person name="Secka A."/>
            <person name="Antonio M."/>
            <person name="Oren A."/>
            <person name="Chaudhuri R.R."/>
            <person name="La Ragione R."/>
            <person name="Hildebrand F."/>
            <person name="Pallen M.J."/>
        </authorList>
    </citation>
    <scope>NUCLEOTIDE SEQUENCE</scope>
    <source>
        <strain evidence="2">ChiBcec15-3976</strain>
    </source>
</reference>
<accession>A0A9D2RFY1</accession>
<dbReference type="CDD" id="cd00093">
    <property type="entry name" value="HTH_XRE"/>
    <property type="match status" value="1"/>
</dbReference>
<dbReference type="GO" id="GO:0003677">
    <property type="term" value="F:DNA binding"/>
    <property type="evidence" value="ECO:0007669"/>
    <property type="project" value="InterPro"/>
</dbReference>
<comment type="caution">
    <text evidence="2">The sequence shown here is derived from an EMBL/GenBank/DDBJ whole genome shotgun (WGS) entry which is preliminary data.</text>
</comment>
<gene>
    <name evidence="2" type="ORF">H9910_04705</name>
</gene>
<evidence type="ECO:0000259" key="1">
    <source>
        <dbReference type="PROSITE" id="PS50943"/>
    </source>
</evidence>
<dbReference type="InterPro" id="IPR010982">
    <property type="entry name" value="Lambda_DNA-bd_dom_sf"/>
</dbReference>
<name>A0A9D2RFY1_9FIRM</name>
<dbReference type="EMBL" id="DWUU01000027">
    <property type="protein sequence ID" value="HJD42293.1"/>
    <property type="molecule type" value="Genomic_DNA"/>
</dbReference>